<dbReference type="AlphaFoldDB" id="A0A6F9E859"/>
<evidence type="ECO:0000256" key="2">
    <source>
        <dbReference type="ARBA" id="ARBA00022448"/>
    </source>
</evidence>
<proteinExistence type="inferred from homology"/>
<dbReference type="CDD" id="cd06347">
    <property type="entry name" value="PBP1_ABC_LivK_ligand_binding-like"/>
    <property type="match status" value="1"/>
</dbReference>
<dbReference type="PROSITE" id="PS51257">
    <property type="entry name" value="PROKAR_LIPOPROTEIN"/>
    <property type="match status" value="1"/>
</dbReference>
<evidence type="ECO:0000256" key="4">
    <source>
        <dbReference type="ARBA" id="ARBA00022970"/>
    </source>
</evidence>
<feature type="chain" id="PRO_5039488264" evidence="5">
    <location>
        <begin position="22"/>
        <end position="392"/>
    </location>
</feature>
<accession>A0A6F9E859</accession>
<dbReference type="InterPro" id="IPR000709">
    <property type="entry name" value="Leu_Ile_Val-bd"/>
</dbReference>
<dbReference type="Proteomes" id="UP000502196">
    <property type="component" value="Chromosome"/>
</dbReference>
<dbReference type="SUPFAM" id="SSF53822">
    <property type="entry name" value="Periplasmic binding protein-like I"/>
    <property type="match status" value="1"/>
</dbReference>
<dbReference type="PRINTS" id="PR00337">
    <property type="entry name" value="LEUILEVALBP"/>
</dbReference>
<keyword evidence="3 5" id="KW-0732">Signal</keyword>
<dbReference type="EMBL" id="LR792683">
    <property type="protein sequence ID" value="CAB3393018.1"/>
    <property type="molecule type" value="Genomic_DNA"/>
</dbReference>
<sequence>MMKKPWSVVTALLLGSALLTACGSGSGTTGAESGTINLGANLELSGQVSAYGSSAKDGMQLAVDEINQAGGVLGKKLNLIALDNQSDTTQSTTIAQKLIEQKVVAILGPATTGNTMAELNVATDAKIPIITPTGTAAKITVDPNTGKVNEYAFRTCFIDPFQGTVGADFARKDLNAKTAVLYVAQDSDYAKGLADAFKKEFEKQGGKVIDSEQYTSTDSDFRVTLTRIKSMNPDLLYIPNYYQDVGKIIKQARELGMNQPILGGDGYDSDTLVQIAGAKNTNNVFFTNHYSSDDPDQKIQDFVKKFQAKYNRKPDGFAALGYDTVRLVADAIKRAGSTDPVKIKDALAQTKNFDAVTGTMSIDAQHNPVKAAVVIEMKDGKQVFRTKIQPTT</sequence>
<evidence type="ECO:0000313" key="8">
    <source>
        <dbReference type="Proteomes" id="UP000502196"/>
    </source>
</evidence>
<dbReference type="PANTHER" id="PTHR30483">
    <property type="entry name" value="LEUCINE-SPECIFIC-BINDING PROTEIN"/>
    <property type="match status" value="1"/>
</dbReference>
<dbReference type="InterPro" id="IPR028081">
    <property type="entry name" value="Leu-bd"/>
</dbReference>
<keyword evidence="4" id="KW-0029">Amino-acid transport</keyword>
<evidence type="ECO:0000256" key="3">
    <source>
        <dbReference type="ARBA" id="ARBA00022729"/>
    </source>
</evidence>
<keyword evidence="2" id="KW-0813">Transport</keyword>
<protein>
    <submittedName>
        <fullName evidence="7">Ethanolamine utilization protein EutJ</fullName>
    </submittedName>
</protein>
<comment type="similarity">
    <text evidence="1">Belongs to the leucine-binding protein family.</text>
</comment>
<dbReference type="InterPro" id="IPR051010">
    <property type="entry name" value="BCAA_transport"/>
</dbReference>
<dbReference type="Pfam" id="PF13458">
    <property type="entry name" value="Peripla_BP_6"/>
    <property type="match status" value="1"/>
</dbReference>
<evidence type="ECO:0000259" key="6">
    <source>
        <dbReference type="Pfam" id="PF13458"/>
    </source>
</evidence>
<evidence type="ECO:0000256" key="5">
    <source>
        <dbReference type="SAM" id="SignalP"/>
    </source>
</evidence>
<feature type="signal peptide" evidence="5">
    <location>
        <begin position="1"/>
        <end position="21"/>
    </location>
</feature>
<name>A0A6F9E859_9BACL</name>
<feature type="domain" description="Leucine-binding protein" evidence="6">
    <location>
        <begin position="35"/>
        <end position="380"/>
    </location>
</feature>
<organism evidence="7 8">
    <name type="scientific">Kyrpidia spormannii</name>
    <dbReference type="NCBI Taxonomy" id="2055160"/>
    <lineage>
        <taxon>Bacteria</taxon>
        <taxon>Bacillati</taxon>
        <taxon>Bacillota</taxon>
        <taxon>Bacilli</taxon>
        <taxon>Bacillales</taxon>
        <taxon>Alicyclobacillaceae</taxon>
        <taxon>Kyrpidia</taxon>
    </lineage>
</organism>
<dbReference type="InterPro" id="IPR028082">
    <property type="entry name" value="Peripla_BP_I"/>
</dbReference>
<dbReference type="PANTHER" id="PTHR30483:SF6">
    <property type="entry name" value="PERIPLASMIC BINDING PROTEIN OF ABC TRANSPORTER FOR NATURAL AMINO ACIDS"/>
    <property type="match status" value="1"/>
</dbReference>
<reference evidence="7 8" key="1">
    <citation type="submission" date="2020-04" db="EMBL/GenBank/DDBJ databases">
        <authorList>
            <person name="Hogendoorn C."/>
        </authorList>
    </citation>
    <scope>NUCLEOTIDE SEQUENCE [LARGE SCALE GENOMIC DNA]</scope>
    <source>
        <strain evidence="7">COOX1</strain>
    </source>
</reference>
<gene>
    <name evidence="7" type="ORF">COOX1_1700</name>
</gene>
<evidence type="ECO:0000256" key="1">
    <source>
        <dbReference type="ARBA" id="ARBA00010062"/>
    </source>
</evidence>
<dbReference type="Gene3D" id="3.40.50.2300">
    <property type="match status" value="2"/>
</dbReference>
<evidence type="ECO:0000313" key="7">
    <source>
        <dbReference type="EMBL" id="CAB3393018.1"/>
    </source>
</evidence>
<dbReference type="GO" id="GO:0006865">
    <property type="term" value="P:amino acid transport"/>
    <property type="evidence" value="ECO:0007669"/>
    <property type="project" value="UniProtKB-KW"/>
</dbReference>